<dbReference type="Proteomes" id="UP000003448">
    <property type="component" value="Unassembled WGS sequence"/>
</dbReference>
<accession>I0L398</accession>
<dbReference type="CDD" id="cd07043">
    <property type="entry name" value="STAS_anti-anti-sigma_factors"/>
    <property type="match status" value="1"/>
</dbReference>
<dbReference type="AlphaFoldDB" id="I0L398"/>
<proteinExistence type="inferred from homology"/>
<evidence type="ECO:0000256" key="2">
    <source>
        <dbReference type="RuleBase" id="RU003749"/>
    </source>
</evidence>
<dbReference type="PANTHER" id="PTHR33495">
    <property type="entry name" value="ANTI-SIGMA FACTOR ANTAGONIST TM_1081-RELATED-RELATED"/>
    <property type="match status" value="1"/>
</dbReference>
<dbReference type="PANTHER" id="PTHR33495:SF2">
    <property type="entry name" value="ANTI-SIGMA FACTOR ANTAGONIST TM_1081-RELATED"/>
    <property type="match status" value="1"/>
</dbReference>
<dbReference type="eggNOG" id="COG1366">
    <property type="taxonomic scope" value="Bacteria"/>
</dbReference>
<feature type="domain" description="STAS" evidence="3">
    <location>
        <begin position="28"/>
        <end position="108"/>
    </location>
</feature>
<evidence type="ECO:0000259" key="3">
    <source>
        <dbReference type="PROSITE" id="PS50801"/>
    </source>
</evidence>
<organism evidence="4 5">
    <name type="scientific">Micromonospora lupini str. Lupac 08</name>
    <dbReference type="NCBI Taxonomy" id="1150864"/>
    <lineage>
        <taxon>Bacteria</taxon>
        <taxon>Bacillati</taxon>
        <taxon>Actinomycetota</taxon>
        <taxon>Actinomycetes</taxon>
        <taxon>Micromonosporales</taxon>
        <taxon>Micromonosporaceae</taxon>
        <taxon>Micromonospora</taxon>
    </lineage>
</organism>
<comment type="caution">
    <text evidence="4">The sequence shown here is derived from an EMBL/GenBank/DDBJ whole genome shotgun (WGS) entry which is preliminary data.</text>
</comment>
<dbReference type="PROSITE" id="PS50801">
    <property type="entry name" value="STAS"/>
    <property type="match status" value="1"/>
</dbReference>
<reference evidence="5" key="1">
    <citation type="journal article" date="2012" name="J. Bacteriol.">
        <title>Genome Sequence of Micromonospora lupini Lupac 08, Isolated from Root Nodules of Lupinus angustifolius.</title>
        <authorList>
            <person name="Alonso-Vega P."/>
            <person name="Normand P."/>
            <person name="Bacigalupe R."/>
            <person name="Pujic P."/>
            <person name="Lajus A."/>
            <person name="Vallenet D."/>
            <person name="Carro L."/>
            <person name="Coll P."/>
            <person name="Trujillo M.E."/>
        </authorList>
    </citation>
    <scope>NUCLEOTIDE SEQUENCE [LARGE SCALE GENOMIC DNA]</scope>
    <source>
        <strain evidence="5">Lupac 08</strain>
    </source>
</reference>
<dbReference type="InterPro" id="IPR036513">
    <property type="entry name" value="STAS_dom_sf"/>
</dbReference>
<dbReference type="GO" id="GO:0043856">
    <property type="term" value="F:anti-sigma factor antagonist activity"/>
    <property type="evidence" value="ECO:0007669"/>
    <property type="project" value="InterPro"/>
</dbReference>
<protein>
    <recommendedName>
        <fullName evidence="2">Anti-sigma factor antagonist</fullName>
    </recommendedName>
</protein>
<dbReference type="STRING" id="1150864.MILUP08_43201"/>
<gene>
    <name evidence="4" type="ORF">MILUP08_43201</name>
</gene>
<comment type="similarity">
    <text evidence="1 2">Belongs to the anti-sigma-factor antagonist family.</text>
</comment>
<dbReference type="EMBL" id="CAIE01000025">
    <property type="protein sequence ID" value="CCH18295.1"/>
    <property type="molecule type" value="Genomic_DNA"/>
</dbReference>
<evidence type="ECO:0000313" key="4">
    <source>
        <dbReference type="EMBL" id="CCH18295.1"/>
    </source>
</evidence>
<evidence type="ECO:0000256" key="1">
    <source>
        <dbReference type="ARBA" id="ARBA00009013"/>
    </source>
</evidence>
<dbReference type="NCBIfam" id="TIGR00377">
    <property type="entry name" value="ant_ant_sig"/>
    <property type="match status" value="1"/>
</dbReference>
<sequence length="133" mass="13791">MIVASVGRAPEATPLSVSVDRSDPDRPLIRVGGELAYATAAPLRAEVDRVLADAPRALVLDFADLTFIDSTGLAVIVHAWREGQSVGTTLRLRAVPRFLATILDITGVAALLGRPLPATRAVGPGSPQSSATA</sequence>
<evidence type="ECO:0000313" key="5">
    <source>
        <dbReference type="Proteomes" id="UP000003448"/>
    </source>
</evidence>
<name>I0L398_9ACTN</name>
<keyword evidence="5" id="KW-1185">Reference proteome</keyword>
<dbReference type="InterPro" id="IPR003658">
    <property type="entry name" value="Anti-sigma_ant"/>
</dbReference>
<dbReference type="Pfam" id="PF01740">
    <property type="entry name" value="STAS"/>
    <property type="match status" value="1"/>
</dbReference>
<dbReference type="SUPFAM" id="SSF52091">
    <property type="entry name" value="SpoIIaa-like"/>
    <property type="match status" value="1"/>
</dbReference>
<dbReference type="InterPro" id="IPR002645">
    <property type="entry name" value="STAS_dom"/>
</dbReference>
<dbReference type="Gene3D" id="3.30.750.24">
    <property type="entry name" value="STAS domain"/>
    <property type="match status" value="1"/>
</dbReference>